<evidence type="ECO:0000256" key="11">
    <source>
        <dbReference type="SAM" id="MobiDB-lite"/>
    </source>
</evidence>
<dbReference type="InterPro" id="IPR005606">
    <property type="entry name" value="Sec20"/>
</dbReference>
<keyword evidence="5" id="KW-0931">ER-Golgi transport</keyword>
<evidence type="ECO:0000313" key="13">
    <source>
        <dbReference type="EMBL" id="KKP06277.1"/>
    </source>
</evidence>
<organism evidence="13 14">
    <name type="scientific">Trichoderma harzianum</name>
    <name type="common">Hypocrea lixii</name>
    <dbReference type="NCBI Taxonomy" id="5544"/>
    <lineage>
        <taxon>Eukaryota</taxon>
        <taxon>Fungi</taxon>
        <taxon>Dikarya</taxon>
        <taxon>Ascomycota</taxon>
        <taxon>Pezizomycotina</taxon>
        <taxon>Sordariomycetes</taxon>
        <taxon>Hypocreomycetidae</taxon>
        <taxon>Hypocreales</taxon>
        <taxon>Hypocreaceae</taxon>
        <taxon>Trichoderma</taxon>
    </lineage>
</organism>
<dbReference type="OrthoDB" id="46868at2759"/>
<evidence type="ECO:0000256" key="6">
    <source>
        <dbReference type="ARBA" id="ARBA00022989"/>
    </source>
</evidence>
<accession>A0A0G0A1S8</accession>
<gene>
    <name evidence="13" type="ORF">THAR02_01615</name>
</gene>
<dbReference type="GO" id="GO:0006890">
    <property type="term" value="P:retrograde vesicle-mediated transport, Golgi to endoplasmic reticulum"/>
    <property type="evidence" value="ECO:0007669"/>
    <property type="project" value="InterPro"/>
</dbReference>
<dbReference type="Pfam" id="PF03908">
    <property type="entry name" value="Sec20"/>
    <property type="match status" value="1"/>
</dbReference>
<proteinExistence type="inferred from homology"/>
<dbReference type="GO" id="GO:0031201">
    <property type="term" value="C:SNARE complex"/>
    <property type="evidence" value="ECO:0007669"/>
    <property type="project" value="TreeGrafter"/>
</dbReference>
<sequence>MMSKFGGLSGNPVLFLTSNTNFLRIAGKMSLEGLQERLAALQETTTQLRELIDRLANVEFEPGSVPLNIEEEGSVSGELSAEAGLILKNGLEDQQLLCEEAKYLRRGGHEKERLVDGIERVGSELASYRSTLRKARLSAKKNLERARRLERELMVQSFVEPISETNTSAGGSTEEVQAVARPIRHNYNQHRQLQSSLSEEDRQTVGAASNVTNALRRTHALIAAELSKSEFAHQTLTESSAALKQLDQSYNSLDGMLASSRDLLGTLLRSQKSDTWYLQTALYMLMVTAGWLVFRRLLYGPLWWLVWLPLRILFGVGTKAGSAVMHSRSPGQSGKAGVVMDGEIRVDGLPDESLPTAVVGRDSKVVESEDESMVEKVGKIVDAVYEADELGSIPGEHEGDDDDELREGDAAEVVIEDSRPRDEL</sequence>
<evidence type="ECO:0000256" key="2">
    <source>
        <dbReference type="ARBA" id="ARBA00022448"/>
    </source>
</evidence>
<keyword evidence="3" id="KW-0812">Transmembrane</keyword>
<feature type="domain" description="Sec20 C-terminal" evidence="12">
    <location>
        <begin position="208"/>
        <end position="297"/>
    </location>
</feature>
<feature type="coiled-coil region" evidence="10">
    <location>
        <begin position="31"/>
        <end position="61"/>
    </location>
</feature>
<evidence type="ECO:0000256" key="9">
    <source>
        <dbReference type="ARBA" id="ARBA00037934"/>
    </source>
</evidence>
<dbReference type="InterPro" id="IPR056173">
    <property type="entry name" value="Sec20_C"/>
</dbReference>
<keyword evidence="7 10" id="KW-0175">Coiled coil</keyword>
<dbReference type="PANTHER" id="PTHR12825:SF0">
    <property type="entry name" value="VESICLE TRANSPORT PROTEIN SEC20"/>
    <property type="match status" value="1"/>
</dbReference>
<evidence type="ECO:0000256" key="4">
    <source>
        <dbReference type="ARBA" id="ARBA00022824"/>
    </source>
</evidence>
<evidence type="ECO:0000256" key="5">
    <source>
        <dbReference type="ARBA" id="ARBA00022892"/>
    </source>
</evidence>
<evidence type="ECO:0000256" key="7">
    <source>
        <dbReference type="ARBA" id="ARBA00023054"/>
    </source>
</evidence>
<comment type="subcellular location">
    <subcellularLocation>
        <location evidence="1">Endoplasmic reticulum membrane</location>
        <topology evidence="1">Single-pass type IV membrane protein</topology>
    </subcellularLocation>
</comment>
<dbReference type="PANTHER" id="PTHR12825">
    <property type="entry name" value="BNIP1-RELATED"/>
    <property type="match status" value="1"/>
</dbReference>
<dbReference type="OMA" id="WYLETTF"/>
<evidence type="ECO:0000313" key="14">
    <source>
        <dbReference type="Proteomes" id="UP000034112"/>
    </source>
</evidence>
<evidence type="ECO:0000256" key="3">
    <source>
        <dbReference type="ARBA" id="ARBA00022692"/>
    </source>
</evidence>
<comment type="caution">
    <text evidence="13">The sequence shown here is derived from an EMBL/GenBank/DDBJ whole genome shotgun (WGS) entry which is preliminary data.</text>
</comment>
<dbReference type="AlphaFoldDB" id="A0A0G0A1S8"/>
<reference evidence="14" key="1">
    <citation type="journal article" date="2015" name="Genome Announc.">
        <title>Draft whole-genome sequence of the biocontrol agent Trichoderma harzianum T6776.</title>
        <authorList>
            <person name="Baroncelli R."/>
            <person name="Piaggeschi G."/>
            <person name="Fiorini L."/>
            <person name="Bertolini E."/>
            <person name="Zapparata A."/>
            <person name="Pe M.E."/>
            <person name="Sarrocco S."/>
            <person name="Vannacci G."/>
        </authorList>
    </citation>
    <scope>NUCLEOTIDE SEQUENCE [LARGE SCALE GENOMIC DNA]</scope>
    <source>
        <strain evidence="14">T6776</strain>
    </source>
</reference>
<keyword evidence="6" id="KW-1133">Transmembrane helix</keyword>
<dbReference type="Proteomes" id="UP000034112">
    <property type="component" value="Unassembled WGS sequence"/>
</dbReference>
<dbReference type="EMBL" id="JOKZ01000029">
    <property type="protein sequence ID" value="KKP06277.1"/>
    <property type="molecule type" value="Genomic_DNA"/>
</dbReference>
<keyword evidence="2" id="KW-0813">Transport</keyword>
<dbReference type="GO" id="GO:0005484">
    <property type="term" value="F:SNAP receptor activity"/>
    <property type="evidence" value="ECO:0007669"/>
    <property type="project" value="InterPro"/>
</dbReference>
<evidence type="ECO:0000256" key="10">
    <source>
        <dbReference type="SAM" id="Coils"/>
    </source>
</evidence>
<name>A0A0G0A1S8_TRIHA</name>
<feature type="region of interest" description="Disordered" evidence="11">
    <location>
        <begin position="388"/>
        <end position="424"/>
    </location>
</feature>
<evidence type="ECO:0000256" key="1">
    <source>
        <dbReference type="ARBA" id="ARBA00004163"/>
    </source>
</evidence>
<protein>
    <recommendedName>
        <fullName evidence="12">Sec20 C-terminal domain-containing protein</fullName>
    </recommendedName>
</protein>
<keyword evidence="4" id="KW-0256">Endoplasmic reticulum</keyword>
<dbReference type="GO" id="GO:0005789">
    <property type="term" value="C:endoplasmic reticulum membrane"/>
    <property type="evidence" value="ECO:0007669"/>
    <property type="project" value="UniProtKB-SubCell"/>
</dbReference>
<evidence type="ECO:0000256" key="8">
    <source>
        <dbReference type="ARBA" id="ARBA00023136"/>
    </source>
</evidence>
<evidence type="ECO:0000259" key="12">
    <source>
        <dbReference type="Pfam" id="PF03908"/>
    </source>
</evidence>
<comment type="similarity">
    <text evidence="9">Belongs to the SEC20 family.</text>
</comment>
<keyword evidence="8" id="KW-0472">Membrane</keyword>